<dbReference type="InterPro" id="IPR019547">
    <property type="entry name" value="Lipid_desat"/>
</dbReference>
<dbReference type="PANTHER" id="PTHR48230:SF1">
    <property type="entry name" value="LIPID DESATURASE DOMAIN-CONTAINING PROTEIN"/>
    <property type="match status" value="1"/>
</dbReference>
<reference evidence="8 9" key="1">
    <citation type="submission" date="2018-09" db="EMBL/GenBank/DDBJ databases">
        <authorList>
            <person name="Peiro R."/>
            <person name="Begona"/>
            <person name="Cbmso G."/>
            <person name="Lopez M."/>
            <person name="Gonzalez S."/>
        </authorList>
    </citation>
    <scope>NUCLEOTIDE SEQUENCE [LARGE SCALE GENOMIC DNA]</scope>
</reference>
<dbReference type="EMBL" id="LS997620">
    <property type="protein sequence ID" value="SYZ65652.1"/>
    <property type="molecule type" value="Genomic_DNA"/>
</dbReference>
<proteinExistence type="inferred from homology"/>
<name>A0A3P3Z695_LEIBR</name>
<dbReference type="GO" id="GO:0006631">
    <property type="term" value="P:fatty acid metabolic process"/>
    <property type="evidence" value="ECO:0007669"/>
    <property type="project" value="UniProtKB-UniPathway"/>
</dbReference>
<dbReference type="AlphaFoldDB" id="A0A3P3Z695"/>
<feature type="compositionally biased region" description="Polar residues" evidence="6">
    <location>
        <begin position="10"/>
        <end position="20"/>
    </location>
</feature>
<dbReference type="Proteomes" id="UP000319462">
    <property type="component" value="Chromosome 21"/>
</dbReference>
<accession>A0A3P3Z695</accession>
<dbReference type="GO" id="GO:0016020">
    <property type="term" value="C:membrane"/>
    <property type="evidence" value="ECO:0007669"/>
    <property type="project" value="UniProtKB-SubCell"/>
</dbReference>
<evidence type="ECO:0000256" key="5">
    <source>
        <dbReference type="ARBA" id="ARBA00023136"/>
    </source>
</evidence>
<organism evidence="8 9">
    <name type="scientific">Leishmania braziliensis MHOM/BR/75/M2904</name>
    <dbReference type="NCBI Taxonomy" id="420245"/>
    <lineage>
        <taxon>Eukaryota</taxon>
        <taxon>Discoba</taxon>
        <taxon>Euglenozoa</taxon>
        <taxon>Kinetoplastea</taxon>
        <taxon>Metakinetoplastina</taxon>
        <taxon>Trypanosomatida</taxon>
        <taxon>Trypanosomatidae</taxon>
        <taxon>Leishmaniinae</taxon>
        <taxon>Leishmania</taxon>
        <taxon>Leishmania braziliensis species complex</taxon>
    </lineage>
</organism>
<evidence type="ECO:0000313" key="8">
    <source>
        <dbReference type="EMBL" id="SYZ65652.1"/>
    </source>
</evidence>
<comment type="subcellular location">
    <subcellularLocation>
        <location evidence="1">Membrane</location>
        <topology evidence="1">Multi-pass membrane protein</topology>
    </subcellularLocation>
</comment>
<evidence type="ECO:0000256" key="4">
    <source>
        <dbReference type="ARBA" id="ARBA00022989"/>
    </source>
</evidence>
<dbReference type="UniPathway" id="UPA00199"/>
<evidence type="ECO:0000313" key="9">
    <source>
        <dbReference type="Proteomes" id="UP000319462"/>
    </source>
</evidence>
<evidence type="ECO:0000256" key="3">
    <source>
        <dbReference type="ARBA" id="ARBA00022692"/>
    </source>
</evidence>
<keyword evidence="5" id="KW-0472">Membrane</keyword>
<keyword evidence="4" id="KW-1133">Transmembrane helix</keyword>
<evidence type="ECO:0000256" key="2">
    <source>
        <dbReference type="ARBA" id="ARBA00007620"/>
    </source>
</evidence>
<gene>
    <name evidence="8" type="ORF">LBRM2904_21.0470</name>
</gene>
<keyword evidence="3" id="KW-0812">Transmembrane</keyword>
<feature type="domain" description="Lipid desaturase" evidence="7">
    <location>
        <begin position="136"/>
        <end position="317"/>
    </location>
</feature>
<dbReference type="PANTHER" id="PTHR48230">
    <property type="match status" value="1"/>
</dbReference>
<dbReference type="Pfam" id="PF10520">
    <property type="entry name" value="Lipid_desat"/>
    <property type="match status" value="1"/>
</dbReference>
<evidence type="ECO:0000256" key="6">
    <source>
        <dbReference type="SAM" id="MobiDB-lite"/>
    </source>
</evidence>
<feature type="region of interest" description="Disordered" evidence="6">
    <location>
        <begin position="1"/>
        <end position="20"/>
    </location>
</feature>
<sequence>MELLAPPPQTASLLSSSPQGTIHTPVGACIHEDPRNAKKRQWTAQQTPMPIVPSTVVASGGEVIGREGDPSVRRANAKKLGAGYTRKKRLLECCYLSASTFLWCNNVISCGRYFVFASDANVMQLLWMPLFIIAAMTLADLVSGLAHWGLDTWGTPDTPIFGSFIRSFREHHVSQSAMCRHDFIETNADTTLPLLPLLLLQYSYVRSENHSGNDYVNNLHLRNIGAHVFFCTLFAFIAITNEIHKWAHQAKQPRIVRKAMDIGILLSPTAHRRHHKDPFDRTYCITTGWLNPLFDSTNFWRHLESLVSSITGEIPRANDQELLGK</sequence>
<comment type="similarity">
    <text evidence="2">Belongs to the fatty acid desaturase CarF family.</text>
</comment>
<protein>
    <submittedName>
        <fullName evidence="8">Ubiquitin-conjugating_enzyme-like_protein</fullName>
    </submittedName>
</protein>
<evidence type="ECO:0000259" key="7">
    <source>
        <dbReference type="Pfam" id="PF10520"/>
    </source>
</evidence>
<evidence type="ECO:0000256" key="1">
    <source>
        <dbReference type="ARBA" id="ARBA00004141"/>
    </source>
</evidence>
<dbReference type="InterPro" id="IPR053335">
    <property type="entry name" value="Fatty_acid_desaturase_CarF"/>
</dbReference>